<dbReference type="AlphaFoldDB" id="A0A2P5K7U0"/>
<dbReference type="PANTHER" id="PTHR32507">
    <property type="entry name" value="NA(+)/H(+) ANTIPORTER 1"/>
    <property type="match status" value="1"/>
</dbReference>
<dbReference type="GO" id="GO:0005886">
    <property type="term" value="C:plasma membrane"/>
    <property type="evidence" value="ECO:0007669"/>
    <property type="project" value="UniProtKB-SubCell"/>
</dbReference>
<feature type="transmembrane region" description="Helical" evidence="9">
    <location>
        <begin position="61"/>
        <end position="80"/>
    </location>
</feature>
<reference evidence="11 12" key="1">
    <citation type="submission" date="2018-01" db="EMBL/GenBank/DDBJ databases">
        <title>Genomic Encyclopedia of Type Strains, Phase III (KMG-III): the genomes of soil and plant-associated and newly described type strains.</title>
        <authorList>
            <person name="Whitman W."/>
        </authorList>
    </citation>
    <scope>NUCLEOTIDE SEQUENCE [LARGE SCALE GENOMIC DNA]</scope>
    <source>
        <strain evidence="11 12">HKI456</strain>
    </source>
</reference>
<feature type="transmembrane region" description="Helical" evidence="9">
    <location>
        <begin position="344"/>
        <end position="363"/>
    </location>
</feature>
<feature type="transmembrane region" description="Helical" evidence="9">
    <location>
        <begin position="92"/>
        <end position="115"/>
    </location>
</feature>
<feature type="transmembrane region" description="Helical" evidence="9">
    <location>
        <begin position="6"/>
        <end position="24"/>
    </location>
</feature>
<feature type="domain" description="Cation/H+ exchanger transmembrane" evidence="10">
    <location>
        <begin position="338"/>
        <end position="429"/>
    </location>
</feature>
<evidence type="ECO:0000256" key="1">
    <source>
        <dbReference type="ARBA" id="ARBA00004651"/>
    </source>
</evidence>
<dbReference type="Pfam" id="PF00999">
    <property type="entry name" value="Na_H_Exchanger"/>
    <property type="match status" value="2"/>
</dbReference>
<feature type="transmembrane region" description="Helical" evidence="9">
    <location>
        <begin position="234"/>
        <end position="261"/>
    </location>
</feature>
<keyword evidence="12" id="KW-1185">Reference proteome</keyword>
<evidence type="ECO:0000259" key="10">
    <source>
        <dbReference type="Pfam" id="PF00999"/>
    </source>
</evidence>
<evidence type="ECO:0000313" key="12">
    <source>
        <dbReference type="Proteomes" id="UP000243096"/>
    </source>
</evidence>
<dbReference type="GO" id="GO:0015297">
    <property type="term" value="F:antiporter activity"/>
    <property type="evidence" value="ECO:0007669"/>
    <property type="project" value="UniProtKB-KW"/>
</dbReference>
<feature type="transmembrane region" description="Helical" evidence="9">
    <location>
        <begin position="192"/>
        <end position="214"/>
    </location>
</feature>
<keyword evidence="7" id="KW-0406">Ion transport</keyword>
<dbReference type="InterPro" id="IPR006153">
    <property type="entry name" value="Cation/H_exchanger_TM"/>
</dbReference>
<dbReference type="RefSeq" id="WP_104078189.1">
    <property type="nucleotide sequence ID" value="NZ_CP062178.1"/>
</dbReference>
<comment type="subcellular location">
    <subcellularLocation>
        <location evidence="1">Cell membrane</location>
        <topology evidence="1">Multi-pass membrane protein</topology>
    </subcellularLocation>
</comment>
<keyword evidence="5 9" id="KW-0812">Transmembrane</keyword>
<dbReference type="GO" id="GO:1902600">
    <property type="term" value="P:proton transmembrane transport"/>
    <property type="evidence" value="ECO:0007669"/>
    <property type="project" value="InterPro"/>
</dbReference>
<evidence type="ECO:0000256" key="3">
    <source>
        <dbReference type="ARBA" id="ARBA00022449"/>
    </source>
</evidence>
<evidence type="ECO:0000256" key="7">
    <source>
        <dbReference type="ARBA" id="ARBA00023065"/>
    </source>
</evidence>
<evidence type="ECO:0000256" key="9">
    <source>
        <dbReference type="SAM" id="Phobius"/>
    </source>
</evidence>
<evidence type="ECO:0000256" key="4">
    <source>
        <dbReference type="ARBA" id="ARBA00022475"/>
    </source>
</evidence>
<evidence type="ECO:0000313" key="11">
    <source>
        <dbReference type="EMBL" id="PPB82778.1"/>
    </source>
</evidence>
<dbReference type="InterPro" id="IPR038770">
    <property type="entry name" value="Na+/solute_symporter_sf"/>
</dbReference>
<proteinExistence type="predicted"/>
<evidence type="ECO:0000256" key="6">
    <source>
        <dbReference type="ARBA" id="ARBA00022989"/>
    </source>
</evidence>
<keyword evidence="8 9" id="KW-0472">Membrane</keyword>
<sequence length="438" mass="46433">MRETTWFLIVGGVFVVMGIAGSMLKRLPCSSAMLYLAIGAALGTPGAGMLALDIFRDAHLLRMLTEVALLVSLFAIGLRLRVPLADPLWGLPLRLGVLAMLVTIPLLTAFGVVVLDLPVGPALLIAAILAPTDPVLAHDVQVKDSRDQDRMRFALSGEGGLNDGATMPFVLLGIALCTQPDRSVTAALSPVFVAHALWGCIGAIGIGAALGWATTHVVTWLRTRHAQALDLEGFFALGLVGLSYGAAELAHTYGFLAVFAAGVAMRRVEHRASGERTAQAAIGTLNPQDVQATAAHPDKAHAYMAESILGFTIELERIAEMATMIVIGNVLTTLPTTLFSPRNAMVAAALFLLVRPLAVGISLAGSRASPAQRRLMSWFGIRGIGSFYYTACAVEHGVQASTTIVSIVLFTVTASVVVHGISATPLMNWYQQWRQAHQ</sequence>
<evidence type="ECO:0000256" key="5">
    <source>
        <dbReference type="ARBA" id="ARBA00022692"/>
    </source>
</evidence>
<organism evidence="11 12">
    <name type="scientific">Mycetohabitans endofungorum</name>
    <dbReference type="NCBI Taxonomy" id="417203"/>
    <lineage>
        <taxon>Bacteria</taxon>
        <taxon>Pseudomonadati</taxon>
        <taxon>Pseudomonadota</taxon>
        <taxon>Betaproteobacteria</taxon>
        <taxon>Burkholderiales</taxon>
        <taxon>Burkholderiaceae</taxon>
        <taxon>Mycetohabitans</taxon>
    </lineage>
</organism>
<keyword evidence="4" id="KW-1003">Cell membrane</keyword>
<gene>
    <name evidence="11" type="ORF">B0O95_11348</name>
</gene>
<feature type="transmembrane region" description="Helical" evidence="9">
    <location>
        <begin position="375"/>
        <end position="391"/>
    </location>
</feature>
<feature type="transmembrane region" description="Helical" evidence="9">
    <location>
        <begin position="403"/>
        <end position="430"/>
    </location>
</feature>
<evidence type="ECO:0000256" key="2">
    <source>
        <dbReference type="ARBA" id="ARBA00022448"/>
    </source>
</evidence>
<dbReference type="PANTHER" id="PTHR32507:SF8">
    <property type="entry name" value="CNH1P"/>
    <property type="match status" value="1"/>
</dbReference>
<keyword evidence="2" id="KW-0813">Transport</keyword>
<protein>
    <submittedName>
        <fullName evidence="11">Sodium/proton antiporter (CPA1 family)</fullName>
    </submittedName>
</protein>
<dbReference type="Proteomes" id="UP000243096">
    <property type="component" value="Unassembled WGS sequence"/>
</dbReference>
<keyword evidence="6 9" id="KW-1133">Transmembrane helix</keyword>
<evidence type="ECO:0000256" key="8">
    <source>
        <dbReference type="ARBA" id="ARBA00023136"/>
    </source>
</evidence>
<keyword evidence="3" id="KW-0050">Antiport</keyword>
<comment type="caution">
    <text evidence="11">The sequence shown here is derived from an EMBL/GenBank/DDBJ whole genome shotgun (WGS) entry which is preliminary data.</text>
</comment>
<feature type="transmembrane region" description="Helical" evidence="9">
    <location>
        <begin position="33"/>
        <end position="55"/>
    </location>
</feature>
<dbReference type="Gene3D" id="1.20.1530.20">
    <property type="match status" value="1"/>
</dbReference>
<feature type="domain" description="Cation/H+ exchanger transmembrane" evidence="10">
    <location>
        <begin position="17"/>
        <end position="272"/>
    </location>
</feature>
<accession>A0A2P5K7U0</accession>
<dbReference type="EMBL" id="PRDW01000013">
    <property type="protein sequence ID" value="PPB82778.1"/>
    <property type="molecule type" value="Genomic_DNA"/>
</dbReference>
<dbReference type="OrthoDB" id="9810860at2"/>
<name>A0A2P5K7U0_9BURK</name>